<dbReference type="Proteomes" id="UP000799755">
    <property type="component" value="Unassembled WGS sequence"/>
</dbReference>
<sequence>MDRRILEESWGFEKGYIYVLALSGGSPGHVPGNLLVIKSLLRYQGMISWIIGEFWASRFDGLAGLVGGSMICQFEIERRLKKQIKCCSLPSKLISQKSISAF</sequence>
<protein>
    <submittedName>
        <fullName evidence="1">Uncharacterized protein</fullName>
    </submittedName>
</protein>
<keyword evidence="2" id="KW-1185">Reference proteome</keyword>
<evidence type="ECO:0000313" key="2">
    <source>
        <dbReference type="Proteomes" id="UP000799755"/>
    </source>
</evidence>
<comment type="caution">
    <text evidence="1">The sequence shown here is derived from an EMBL/GenBank/DDBJ whole genome shotgun (WGS) entry which is preliminary data.</text>
</comment>
<accession>A0ACB6QV30</accession>
<name>A0ACB6QV30_9PLEO</name>
<evidence type="ECO:0000313" key="1">
    <source>
        <dbReference type="EMBL" id="KAF2470879.1"/>
    </source>
</evidence>
<reference evidence="1" key="1">
    <citation type="journal article" date="2020" name="Stud. Mycol.">
        <title>101 Dothideomycetes genomes: a test case for predicting lifestyles and emergence of pathogens.</title>
        <authorList>
            <person name="Haridas S."/>
            <person name="Albert R."/>
            <person name="Binder M."/>
            <person name="Bloem J."/>
            <person name="Labutti K."/>
            <person name="Salamov A."/>
            <person name="Andreopoulos B."/>
            <person name="Baker S."/>
            <person name="Barry K."/>
            <person name="Bills G."/>
            <person name="Bluhm B."/>
            <person name="Cannon C."/>
            <person name="Castanera R."/>
            <person name="Culley D."/>
            <person name="Daum C."/>
            <person name="Ezra D."/>
            <person name="Gonzalez J."/>
            <person name="Henrissat B."/>
            <person name="Kuo A."/>
            <person name="Liang C."/>
            <person name="Lipzen A."/>
            <person name="Lutzoni F."/>
            <person name="Magnuson J."/>
            <person name="Mondo S."/>
            <person name="Nolan M."/>
            <person name="Ohm R."/>
            <person name="Pangilinan J."/>
            <person name="Park H.-J."/>
            <person name="Ramirez L."/>
            <person name="Alfaro M."/>
            <person name="Sun H."/>
            <person name="Tritt A."/>
            <person name="Yoshinaga Y."/>
            <person name="Zwiers L.-H."/>
            <person name="Turgeon B."/>
            <person name="Goodwin S."/>
            <person name="Spatafora J."/>
            <person name="Crous P."/>
            <person name="Grigoriev I."/>
        </authorList>
    </citation>
    <scope>NUCLEOTIDE SEQUENCE</scope>
    <source>
        <strain evidence="1">ATCC 200398</strain>
    </source>
</reference>
<proteinExistence type="predicted"/>
<organism evidence="1 2">
    <name type="scientific">Lindgomyces ingoldianus</name>
    <dbReference type="NCBI Taxonomy" id="673940"/>
    <lineage>
        <taxon>Eukaryota</taxon>
        <taxon>Fungi</taxon>
        <taxon>Dikarya</taxon>
        <taxon>Ascomycota</taxon>
        <taxon>Pezizomycotina</taxon>
        <taxon>Dothideomycetes</taxon>
        <taxon>Pleosporomycetidae</taxon>
        <taxon>Pleosporales</taxon>
        <taxon>Lindgomycetaceae</taxon>
        <taxon>Lindgomyces</taxon>
    </lineage>
</organism>
<dbReference type="EMBL" id="MU003506">
    <property type="protein sequence ID" value="KAF2470879.1"/>
    <property type="molecule type" value="Genomic_DNA"/>
</dbReference>
<gene>
    <name evidence="1" type="ORF">BDR25DRAFT_354826</name>
</gene>